<dbReference type="InterPro" id="IPR001375">
    <property type="entry name" value="Peptidase_S9_cat"/>
</dbReference>
<feature type="signal peptide" evidence="3">
    <location>
        <begin position="1"/>
        <end position="23"/>
    </location>
</feature>
<dbReference type="SUPFAM" id="SSF82171">
    <property type="entry name" value="DPP6 N-terminal domain-like"/>
    <property type="match status" value="1"/>
</dbReference>
<dbReference type="PANTHER" id="PTHR42776:SF27">
    <property type="entry name" value="DIPEPTIDYL PEPTIDASE FAMILY MEMBER 6"/>
    <property type="match status" value="1"/>
</dbReference>
<keyword evidence="3" id="KW-0732">Signal</keyword>
<dbReference type="GO" id="GO:0004252">
    <property type="term" value="F:serine-type endopeptidase activity"/>
    <property type="evidence" value="ECO:0007669"/>
    <property type="project" value="TreeGrafter"/>
</dbReference>
<feature type="chain" id="PRO_5027108809" evidence="3">
    <location>
        <begin position="24"/>
        <end position="651"/>
    </location>
</feature>
<keyword evidence="6" id="KW-1185">Reference proteome</keyword>
<evidence type="ECO:0000259" key="4">
    <source>
        <dbReference type="Pfam" id="PF00326"/>
    </source>
</evidence>
<sequence length="651" mass="67636">MMRMLMIAGLAGVLGGSGPAARAATAETPLHLFKTVALAPDGAHVAAIESDDLPSDTEVPVRLLIHDLAGNAVAIPLPCDGKPGCIPSSPAWSHDGSKLAFLLEEPGGATSDIMTVAASGGVPTQLLAFKGPLDSLRYGPGDAIAVLATAQAHKRLGRNQAAAALQGEIGVESDEQRIAVVASGGLQFVSPADLYVYEYDWRPDGGFVGTASHGDGDAHWWVARLYAFDRGKAARGLFTPGPREQLATPSVSPDGRQVAFIGGWMSDFGSTGGDAFLLDLDRPQGPLDLTPGSHATVTALDWHCGPGLTAVLLAAGNTSVITLETGKAATPLWSGDRALSAGGGNQSLSCGRHATAAVAQSFTAAPEIVVGPIGAWRPVTHANTGLLAPATARSIVWKNDGFDVQGWLLQPAGASAGTGTPGKRPLIVDVHGGPEAAAGPRFPSTRGTVRALLAQGWDVFQPNYRGSYGQGEAFAAGSIGDLGGGDWRDVLSGVDAVLRLGGVDPNRLGITGGSYGGYMTMWAVTQTHRFRAGVADAGVSDWLSIEGEAPQAGSDQVNFGGSVYDDPAPYLRASPITHMKGVSTPVLIAVGERDVECPMPQSQEFYTAMMALNVPTSFVVYAGEGHMLRHQANRDDLNRRTIAWFSRWFAT</sequence>
<evidence type="ECO:0000313" key="5">
    <source>
        <dbReference type="EMBL" id="QKE90764.1"/>
    </source>
</evidence>
<reference evidence="5 6" key="1">
    <citation type="journal article" date="2014" name="World J. Microbiol. Biotechnol.">
        <title>Biodiversity and physiological characteristics of Antarctic and Arctic lichens-associated bacteria.</title>
        <authorList>
            <person name="Lee Y.M."/>
            <person name="Kim E.H."/>
            <person name="Lee H.K."/>
            <person name="Hong S.G."/>
        </authorList>
    </citation>
    <scope>NUCLEOTIDE SEQUENCE [LARGE SCALE GENOMIC DNA]</scope>
    <source>
        <strain evidence="5 6">PAMC 26569</strain>
    </source>
</reference>
<dbReference type="AlphaFoldDB" id="A0A6M8HQP3"/>
<dbReference type="Pfam" id="PF00326">
    <property type="entry name" value="Peptidase_S9"/>
    <property type="match status" value="1"/>
</dbReference>
<proteinExistence type="predicted"/>
<dbReference type="Gene3D" id="3.40.50.1820">
    <property type="entry name" value="alpha/beta hydrolase"/>
    <property type="match status" value="1"/>
</dbReference>
<keyword evidence="2" id="KW-0720">Serine protease</keyword>
<dbReference type="Proteomes" id="UP000500767">
    <property type="component" value="Chromosome"/>
</dbReference>
<organism evidence="5 6">
    <name type="scientific">Lichenicola cladoniae</name>
    <dbReference type="NCBI Taxonomy" id="1484109"/>
    <lineage>
        <taxon>Bacteria</taxon>
        <taxon>Pseudomonadati</taxon>
        <taxon>Pseudomonadota</taxon>
        <taxon>Alphaproteobacteria</taxon>
        <taxon>Acetobacterales</taxon>
        <taxon>Acetobacteraceae</taxon>
        <taxon>Lichenicola</taxon>
    </lineage>
</organism>
<evidence type="ECO:0000313" key="6">
    <source>
        <dbReference type="Proteomes" id="UP000500767"/>
    </source>
</evidence>
<keyword evidence="2" id="KW-0645">Protease</keyword>
<dbReference type="InterPro" id="IPR029058">
    <property type="entry name" value="AB_hydrolase_fold"/>
</dbReference>
<name>A0A6M8HQP3_9PROT</name>
<dbReference type="Pfam" id="PF07676">
    <property type="entry name" value="PD40"/>
    <property type="match status" value="1"/>
</dbReference>
<dbReference type="GO" id="GO:0006508">
    <property type="term" value="P:proteolysis"/>
    <property type="evidence" value="ECO:0007669"/>
    <property type="project" value="InterPro"/>
</dbReference>
<dbReference type="InterPro" id="IPR011659">
    <property type="entry name" value="WD40"/>
</dbReference>
<dbReference type="SUPFAM" id="SSF53474">
    <property type="entry name" value="alpha/beta-Hydrolases"/>
    <property type="match status" value="1"/>
</dbReference>
<accession>A0A6M8HQP3</accession>
<dbReference type="KEGG" id="lck:HN018_12565"/>
<keyword evidence="1" id="KW-0378">Hydrolase</keyword>
<dbReference type="PANTHER" id="PTHR42776">
    <property type="entry name" value="SERINE PEPTIDASE S9 FAMILY MEMBER"/>
    <property type="match status" value="1"/>
</dbReference>
<dbReference type="Gene3D" id="2.120.10.30">
    <property type="entry name" value="TolB, C-terminal domain"/>
    <property type="match status" value="2"/>
</dbReference>
<dbReference type="EMBL" id="CP053708">
    <property type="protein sequence ID" value="QKE90764.1"/>
    <property type="molecule type" value="Genomic_DNA"/>
</dbReference>
<feature type="domain" description="Peptidase S9 prolyl oligopeptidase catalytic" evidence="4">
    <location>
        <begin position="451"/>
        <end position="650"/>
    </location>
</feature>
<evidence type="ECO:0000256" key="2">
    <source>
        <dbReference type="ARBA" id="ARBA00022825"/>
    </source>
</evidence>
<protein>
    <submittedName>
        <fullName evidence="5">S9 family peptidase</fullName>
    </submittedName>
</protein>
<dbReference type="InterPro" id="IPR011042">
    <property type="entry name" value="6-blade_b-propeller_TolB-like"/>
</dbReference>
<evidence type="ECO:0000256" key="1">
    <source>
        <dbReference type="ARBA" id="ARBA00022801"/>
    </source>
</evidence>
<gene>
    <name evidence="5" type="ORF">HN018_12565</name>
</gene>
<evidence type="ECO:0000256" key="3">
    <source>
        <dbReference type="SAM" id="SignalP"/>
    </source>
</evidence>